<keyword evidence="7" id="KW-1185">Reference proteome</keyword>
<dbReference type="Pfam" id="PF17921">
    <property type="entry name" value="Integrase_H2C2"/>
    <property type="match status" value="1"/>
</dbReference>
<dbReference type="PROSITE" id="PS50879">
    <property type="entry name" value="RNASE_H_1"/>
    <property type="match status" value="1"/>
</dbReference>
<dbReference type="InterPro" id="IPR041577">
    <property type="entry name" value="RT_RNaseH_2"/>
</dbReference>
<feature type="region of interest" description="Disordered" evidence="3">
    <location>
        <begin position="325"/>
        <end position="362"/>
    </location>
</feature>
<dbReference type="Gene3D" id="3.10.10.10">
    <property type="entry name" value="HIV Type 1 Reverse Transcriptase, subunit A, domain 1"/>
    <property type="match status" value="1"/>
</dbReference>
<dbReference type="CDD" id="cd00303">
    <property type="entry name" value="retropepsin_like"/>
    <property type="match status" value="1"/>
</dbReference>
<feature type="domain" description="Reverse transcriptase" evidence="4">
    <location>
        <begin position="790"/>
        <end position="969"/>
    </location>
</feature>
<evidence type="ECO:0000256" key="1">
    <source>
        <dbReference type="ARBA" id="ARBA00023172"/>
    </source>
</evidence>
<dbReference type="Pfam" id="PF13456">
    <property type="entry name" value="RVT_3"/>
    <property type="match status" value="1"/>
</dbReference>
<dbReference type="InterPro" id="IPR043128">
    <property type="entry name" value="Rev_trsase/Diguanyl_cyclase"/>
</dbReference>
<evidence type="ECO:0000259" key="6">
    <source>
        <dbReference type="PROSITE" id="PS50994"/>
    </source>
</evidence>
<evidence type="ECO:0000259" key="5">
    <source>
        <dbReference type="PROSITE" id="PS50879"/>
    </source>
</evidence>
<feature type="coiled-coil region" evidence="2">
    <location>
        <begin position="110"/>
        <end position="137"/>
    </location>
</feature>
<dbReference type="Gene3D" id="3.30.420.10">
    <property type="entry name" value="Ribonuclease H-like superfamily/Ribonuclease H"/>
    <property type="match status" value="2"/>
</dbReference>
<dbReference type="Gene3D" id="3.10.20.370">
    <property type="match status" value="1"/>
</dbReference>
<dbReference type="InterPro" id="IPR036397">
    <property type="entry name" value="RNaseH_sf"/>
</dbReference>
<dbReference type="KEGG" id="sind:105179098"/>
<proteinExistence type="predicted"/>
<feature type="compositionally biased region" description="Low complexity" evidence="3">
    <location>
        <begin position="85"/>
        <end position="95"/>
    </location>
</feature>
<dbReference type="PANTHER" id="PTHR48475">
    <property type="entry name" value="RIBONUCLEASE H"/>
    <property type="match status" value="1"/>
</dbReference>
<dbReference type="InParanoid" id="A0A6I9V0C2"/>
<dbReference type="Proteomes" id="UP000504604">
    <property type="component" value="Unplaced"/>
</dbReference>
<dbReference type="Gene3D" id="1.10.340.70">
    <property type="match status" value="1"/>
</dbReference>
<dbReference type="PANTHER" id="PTHR48475:SF2">
    <property type="entry name" value="RIBONUCLEASE H"/>
    <property type="match status" value="1"/>
</dbReference>
<feature type="domain" description="RNase H type-1" evidence="5">
    <location>
        <begin position="1194"/>
        <end position="1323"/>
    </location>
</feature>
<feature type="domain" description="Integrase catalytic" evidence="6">
    <location>
        <begin position="1479"/>
        <end position="1637"/>
    </location>
</feature>
<evidence type="ECO:0000256" key="2">
    <source>
        <dbReference type="SAM" id="Coils"/>
    </source>
</evidence>
<organism evidence="7 8">
    <name type="scientific">Sesamum indicum</name>
    <name type="common">Oriental sesame</name>
    <name type="synonym">Sesamum orientale</name>
    <dbReference type="NCBI Taxonomy" id="4182"/>
    <lineage>
        <taxon>Eukaryota</taxon>
        <taxon>Viridiplantae</taxon>
        <taxon>Streptophyta</taxon>
        <taxon>Embryophyta</taxon>
        <taxon>Tracheophyta</taxon>
        <taxon>Spermatophyta</taxon>
        <taxon>Magnoliopsida</taxon>
        <taxon>eudicotyledons</taxon>
        <taxon>Gunneridae</taxon>
        <taxon>Pentapetalae</taxon>
        <taxon>asterids</taxon>
        <taxon>lamiids</taxon>
        <taxon>Lamiales</taxon>
        <taxon>Pedaliaceae</taxon>
        <taxon>Sesamum</taxon>
    </lineage>
</organism>
<feature type="compositionally biased region" description="Basic and acidic residues" evidence="3">
    <location>
        <begin position="439"/>
        <end position="455"/>
    </location>
</feature>
<dbReference type="CDD" id="cd01647">
    <property type="entry name" value="RT_LTR"/>
    <property type="match status" value="1"/>
</dbReference>
<dbReference type="Gene3D" id="3.30.70.270">
    <property type="match status" value="2"/>
</dbReference>
<dbReference type="InterPro" id="IPR002156">
    <property type="entry name" value="RNaseH_domain"/>
</dbReference>
<dbReference type="GeneID" id="105179098"/>
<name>A0A6I9V0C2_SESIN</name>
<dbReference type="GO" id="GO:0004523">
    <property type="term" value="F:RNA-DNA hybrid ribonuclease activity"/>
    <property type="evidence" value="ECO:0007669"/>
    <property type="project" value="InterPro"/>
</dbReference>
<feature type="compositionally biased region" description="Polar residues" evidence="3">
    <location>
        <begin position="462"/>
        <end position="472"/>
    </location>
</feature>
<dbReference type="CDD" id="cd09279">
    <property type="entry name" value="RNase_HI_like"/>
    <property type="match status" value="1"/>
</dbReference>
<protein>
    <submittedName>
        <fullName evidence="8">Uncharacterized protein LOC105179098</fullName>
    </submittedName>
</protein>
<dbReference type="PROSITE" id="PS50878">
    <property type="entry name" value="RT_POL"/>
    <property type="match status" value="1"/>
</dbReference>
<keyword evidence="1" id="KW-0233">DNA recombination</keyword>
<feature type="compositionally biased region" description="Basic and acidic residues" evidence="3">
    <location>
        <begin position="325"/>
        <end position="354"/>
    </location>
</feature>
<reference evidence="8" key="1">
    <citation type="submission" date="2025-08" db="UniProtKB">
        <authorList>
            <consortium name="RefSeq"/>
        </authorList>
    </citation>
    <scope>IDENTIFICATION</scope>
</reference>
<dbReference type="SUPFAM" id="SSF56672">
    <property type="entry name" value="DNA/RNA polymerases"/>
    <property type="match status" value="1"/>
</dbReference>
<feature type="region of interest" description="Disordered" evidence="3">
    <location>
        <begin position="66"/>
        <end position="101"/>
    </location>
</feature>
<dbReference type="Pfam" id="PF00078">
    <property type="entry name" value="RVT_1"/>
    <property type="match status" value="1"/>
</dbReference>
<dbReference type="PROSITE" id="PS50994">
    <property type="entry name" value="INTEGRASE"/>
    <property type="match status" value="1"/>
</dbReference>
<dbReference type="InterPro" id="IPR001584">
    <property type="entry name" value="Integrase_cat-core"/>
</dbReference>
<dbReference type="GO" id="GO:0015074">
    <property type="term" value="P:DNA integration"/>
    <property type="evidence" value="ECO:0007669"/>
    <property type="project" value="InterPro"/>
</dbReference>
<evidence type="ECO:0000313" key="8">
    <source>
        <dbReference type="RefSeq" id="XP_011100995.1"/>
    </source>
</evidence>
<dbReference type="InterPro" id="IPR021109">
    <property type="entry name" value="Peptidase_aspartic_dom_sf"/>
</dbReference>
<dbReference type="GO" id="GO:0003676">
    <property type="term" value="F:nucleic acid binding"/>
    <property type="evidence" value="ECO:0007669"/>
    <property type="project" value="InterPro"/>
</dbReference>
<dbReference type="Gene3D" id="2.40.70.10">
    <property type="entry name" value="Acid Proteases"/>
    <property type="match status" value="1"/>
</dbReference>
<evidence type="ECO:0000313" key="7">
    <source>
        <dbReference type="Proteomes" id="UP000504604"/>
    </source>
</evidence>
<accession>A0A6I9V0C2</accession>
<dbReference type="Pfam" id="PF03732">
    <property type="entry name" value="Retrotrans_gag"/>
    <property type="match status" value="1"/>
</dbReference>
<dbReference type="Pfam" id="PF17919">
    <property type="entry name" value="RT_RNaseH_2"/>
    <property type="match status" value="1"/>
</dbReference>
<keyword evidence="2" id="KW-0175">Coiled coil</keyword>
<dbReference type="GO" id="GO:0006310">
    <property type="term" value="P:DNA recombination"/>
    <property type="evidence" value="ECO:0007669"/>
    <property type="project" value="UniProtKB-KW"/>
</dbReference>
<dbReference type="InterPro" id="IPR041588">
    <property type="entry name" value="Integrase_H2C2"/>
</dbReference>
<sequence length="1763" mass="200697">MKGSSRRNAGEEETPRKGAGATIQLTPDELQKMIEEASRKAIVEYERRTATPLVKETARRQLFENVEPLRESRIQGGQEHRSKRPASSDAGSSSHSRAKRRELVISRAEVESVGKQIENLNRQIDELKKRGEIVAHNKNSPFSNNVLVQVVEPGFRVPDLPRYDGTKDPYEHVAAFDMVMNLYGQPGPIMAKLFATTLTGKAQEWFTNLPRGSIDSHEQMIQKFSFHFASRRKQKRSATHLFTIRQREDETLKSFVGRFNNEMIEIQDLRIDMMVSILIHGLKKGPFASALARDPPGDAEQLMALAQKYIDEEEMNAMKDYERKEREQMYRKPNEAREVGGSRQKQEKQREPKYIPKYNNYTPLPMSREKALMMVENADVLKWPRHTRYTPSKKFSNKYCRFHRERGHNTEECFQLKDEIERLMRQGYFRNRVPHNCRTGREEPRRSRSRSRDRNPGPSKSIHAQTTPNNAPTKGVIYTIAGGSSSSSSNRDRKRCARTSNSSRGKEFVLKSHLLSSSDKPEETGEMNDPIVIRLDIANFTVHKVLVDSGSSADIIFKNVIDKMGLENLRLEPVKTPLVGFGGSEVTSLGMIELPVSIGDEPRRRTTMVKFLVVDTPFAYNVILGRPGLNSFRAVISTYHMKVKFPTDRGVGEVACDRKEARKCYNLSLKGEPEAKKRRVKEDAEPRPYEPEHLKPSEEYKVVQLTPDEPDRTTRIGASLKEREVAMIEFLKENMDVFAWGPSDFTGIDPGVIVHRLNTDPAMRPVRQKKRSFGSDKNEIIRKEVDKLLNAGYVEEIQHTDWLSNVVLVPKFAGKWRMCVDFTDLNKACPKDPYPLPRIDVMVDSTAGYEMFSMMDVYQGYHQIHMAEEDKDKTSFITEKGIFCYNMMPFGLKNAGATYQRLVNKMFGDLLEKTMKVYVDDMLVKSKRSRDHLTDLAQAFAIMRSYGMKLNPDKCTFGVGGGKFLGYMVSERGIEANPEKIRAIMDLRSPATIKDVQKLTGKITSLGRFISRSADKSLPFFRILRKPKNFEWNEECEKALHELKKYLTTPPLLANPKEHEELFLYLGVSEHAVSSVLVREEGGQQNPIYYVSKMLQGAELRYTEMEKLALALVVTARKLRPYFQSHKVIVLTNYPLKHIMLRPEASGRLIKWTVELGQHDIEYRPRTAQKAQVLADFVTELAGEPDLPRMVEEQTSKWMLHVDGASNANNGGAGVWIQGPKGVKIEAAIRLAFPVTNNEAEYEALVLGLELAFQAGAQDLEVYTDSQLIALQIEGAYETREKTMTTYKEIAQQWMKKFDRCSVLQVPRAENDKADALSKFGAAMDGIGDRKITALVRARPSIAGGREVQTVAEPESWKDEIAKYLKDGTLPLDPIAAKRVKFRATRFTMLSGQLYKRTVDGPLLKCLDEERALYVMREIHEGSCGNHSGARSLAQKIIRQGFYWPTMAKDAKELVKKCESCQKYASLIHQPATPVEPIKIACPFDQWGIDIVGPFPPAPAQKKFIIVAVEYFTKWVEAEAVAKISENEVINFVWKNIICRFGLPRILISDNGTQFQGKKITGWCKELKIAQHFTAVANPQANGQTEVTNRTILQHLKTRLDSKGSWAEELPGVLWAYRTTPRTATGETPFCLVYGTEAIIPAEIGEESQRVAMYDPEANQQERSFDLTMIEEKRDGAYARILHHKGLMMRSQGRRVRPRELQVGDLVLKKVEVSKHVGKLEPPWEGPFKVVEIKKKGTYKLQDMQGRSLPRPWNIQNLKRFYA</sequence>
<feature type="region of interest" description="Disordered" evidence="3">
    <location>
        <begin position="1"/>
        <end position="29"/>
    </location>
</feature>
<dbReference type="InterPro" id="IPR000477">
    <property type="entry name" value="RT_dom"/>
</dbReference>
<dbReference type="Pfam" id="PF00665">
    <property type="entry name" value="rve"/>
    <property type="match status" value="1"/>
</dbReference>
<dbReference type="SUPFAM" id="SSF53098">
    <property type="entry name" value="Ribonuclease H-like"/>
    <property type="match status" value="2"/>
</dbReference>
<feature type="region of interest" description="Disordered" evidence="3">
    <location>
        <begin position="434"/>
        <end position="504"/>
    </location>
</feature>
<dbReference type="OrthoDB" id="101614at2759"/>
<evidence type="ECO:0000256" key="3">
    <source>
        <dbReference type="SAM" id="MobiDB-lite"/>
    </source>
</evidence>
<dbReference type="InterPro" id="IPR005162">
    <property type="entry name" value="Retrotrans_gag_dom"/>
</dbReference>
<dbReference type="SUPFAM" id="SSF50630">
    <property type="entry name" value="Acid proteases"/>
    <property type="match status" value="1"/>
</dbReference>
<dbReference type="RefSeq" id="XP_011100995.1">
    <property type="nucleotide sequence ID" value="XM_011102693.1"/>
</dbReference>
<evidence type="ECO:0000259" key="4">
    <source>
        <dbReference type="PROSITE" id="PS50878"/>
    </source>
</evidence>
<dbReference type="InterPro" id="IPR043502">
    <property type="entry name" value="DNA/RNA_pol_sf"/>
</dbReference>
<gene>
    <name evidence="8" type="primary">LOC105179098</name>
</gene>
<dbReference type="InterPro" id="IPR012337">
    <property type="entry name" value="RNaseH-like_sf"/>
</dbReference>